<proteinExistence type="predicted"/>
<sequence length="41" mass="4733">MVRKLKPPLEMTSMQSLDDYAISLSHCKETFATNGISNRYR</sequence>
<name>L7CJ96_RHOBT</name>
<organism evidence="1 2">
    <name type="scientific">Rhodopirellula baltica SWK14</name>
    <dbReference type="NCBI Taxonomy" id="993516"/>
    <lineage>
        <taxon>Bacteria</taxon>
        <taxon>Pseudomonadati</taxon>
        <taxon>Planctomycetota</taxon>
        <taxon>Planctomycetia</taxon>
        <taxon>Pirellulales</taxon>
        <taxon>Pirellulaceae</taxon>
        <taxon>Rhodopirellula</taxon>
    </lineage>
</organism>
<gene>
    <name evidence="1" type="ORF">RBSWK_02992</name>
</gene>
<evidence type="ECO:0000313" key="2">
    <source>
        <dbReference type="Proteomes" id="UP000010959"/>
    </source>
</evidence>
<protein>
    <submittedName>
        <fullName evidence="1">Uncharacterized protein</fullName>
    </submittedName>
</protein>
<evidence type="ECO:0000313" key="1">
    <source>
        <dbReference type="EMBL" id="ELP33146.1"/>
    </source>
</evidence>
<dbReference type="Proteomes" id="UP000010959">
    <property type="component" value="Unassembled WGS sequence"/>
</dbReference>
<comment type="caution">
    <text evidence="1">The sequence shown here is derived from an EMBL/GenBank/DDBJ whole genome shotgun (WGS) entry which is preliminary data.</text>
</comment>
<dbReference type="EMBL" id="AMWG01000075">
    <property type="protein sequence ID" value="ELP33146.1"/>
    <property type="molecule type" value="Genomic_DNA"/>
</dbReference>
<dbReference type="PATRIC" id="fig|993516.3.peg.3189"/>
<accession>L7CJ96</accession>
<dbReference type="AlphaFoldDB" id="L7CJ96"/>
<reference evidence="1 2" key="1">
    <citation type="journal article" date="2013" name="Mar. Genomics">
        <title>Expression of sulfatases in Rhodopirellula baltica and the diversity of sulfatases in the genus Rhodopirellula.</title>
        <authorList>
            <person name="Wegner C.E."/>
            <person name="Richter-Heitmann T."/>
            <person name="Klindworth A."/>
            <person name="Klockow C."/>
            <person name="Richter M."/>
            <person name="Achstetter T."/>
            <person name="Glockner F.O."/>
            <person name="Harder J."/>
        </authorList>
    </citation>
    <scope>NUCLEOTIDE SEQUENCE [LARGE SCALE GENOMIC DNA]</scope>
    <source>
        <strain evidence="1 2">SWK14</strain>
    </source>
</reference>